<dbReference type="OrthoDB" id="122464at2759"/>
<accession>A0A0R3W4I9</accession>
<evidence type="ECO:0000313" key="3">
    <source>
        <dbReference type="WBParaSite" id="TASK_0000495101-mRNA-1"/>
    </source>
</evidence>
<dbReference type="STRING" id="60517.A0A0R3W4I9"/>
<protein>
    <submittedName>
        <fullName evidence="3">E2F-associated phosphoprotein</fullName>
    </submittedName>
</protein>
<sequence length="217" mass="24098">MFHCSYDGCADDSSSAEYVFFSLTFRDSCPEVDAERADGFEKQMMYELQADVCSYCSQYLSPNKTGTGVTLRVFFTILADVDVKASANDDLLYDSDEDQINAEFAKQLQKVSQGGEVIDVKTDAVLNCPGCMSLICLNCQRHSKYKTQYRTMFTFNSKVAEEEVLHPPPDCHEVNAAECMGEMGVFKRVLCEICDTPVGLLDSSGVYHLFGVLASHS</sequence>
<dbReference type="AlphaFoldDB" id="A0A0R3W4I9"/>
<organism evidence="3">
    <name type="scientific">Taenia asiatica</name>
    <name type="common">Asian tapeworm</name>
    <dbReference type="NCBI Taxonomy" id="60517"/>
    <lineage>
        <taxon>Eukaryota</taxon>
        <taxon>Metazoa</taxon>
        <taxon>Spiralia</taxon>
        <taxon>Lophotrochozoa</taxon>
        <taxon>Platyhelminthes</taxon>
        <taxon>Cestoda</taxon>
        <taxon>Eucestoda</taxon>
        <taxon>Cyclophyllidea</taxon>
        <taxon>Taeniidae</taxon>
        <taxon>Taenia</taxon>
    </lineage>
</organism>
<keyword evidence="2" id="KW-1185">Reference proteome</keyword>
<reference evidence="1 2" key="2">
    <citation type="submission" date="2018-11" db="EMBL/GenBank/DDBJ databases">
        <authorList>
            <consortium name="Pathogen Informatics"/>
        </authorList>
    </citation>
    <scope>NUCLEOTIDE SEQUENCE [LARGE SCALE GENOMIC DNA]</scope>
</reference>
<dbReference type="WBParaSite" id="TASK_0000495101-mRNA-1">
    <property type="protein sequence ID" value="TASK_0000495101-mRNA-1"/>
    <property type="gene ID" value="TASK_0000495101"/>
</dbReference>
<gene>
    <name evidence="1" type="ORF">TASK_LOCUS4952</name>
</gene>
<reference evidence="3" key="1">
    <citation type="submission" date="2017-02" db="UniProtKB">
        <authorList>
            <consortium name="WormBaseParasite"/>
        </authorList>
    </citation>
    <scope>IDENTIFICATION</scope>
</reference>
<dbReference type="InterPro" id="IPR019370">
    <property type="entry name" value="E2F-assoc_phosphoprotein"/>
</dbReference>
<proteinExistence type="predicted"/>
<name>A0A0R3W4I9_TAEAS</name>
<evidence type="ECO:0000313" key="1">
    <source>
        <dbReference type="EMBL" id="VDK34274.1"/>
    </source>
</evidence>
<dbReference type="Pfam" id="PF10238">
    <property type="entry name" value="Eapp_C"/>
    <property type="match status" value="1"/>
</dbReference>
<dbReference type="PANTHER" id="PTHR15967:SF0">
    <property type="entry name" value="E2F-ASSOCIATED PHOSPHOPROTEIN"/>
    <property type="match status" value="1"/>
</dbReference>
<dbReference type="EMBL" id="UYRS01018383">
    <property type="protein sequence ID" value="VDK34274.1"/>
    <property type="molecule type" value="Genomic_DNA"/>
</dbReference>
<dbReference type="Proteomes" id="UP000282613">
    <property type="component" value="Unassembled WGS sequence"/>
</dbReference>
<evidence type="ECO:0000313" key="2">
    <source>
        <dbReference type="Proteomes" id="UP000282613"/>
    </source>
</evidence>
<dbReference type="GO" id="GO:0005634">
    <property type="term" value="C:nucleus"/>
    <property type="evidence" value="ECO:0007669"/>
    <property type="project" value="TreeGrafter"/>
</dbReference>
<dbReference type="PANTHER" id="PTHR15967">
    <property type="entry name" value="E2F-ASSOCIATED PHOSPHOPROTEIN"/>
    <property type="match status" value="1"/>
</dbReference>